<comment type="caution">
    <text evidence="7">The sequence shown here is derived from an EMBL/GenBank/DDBJ whole genome shotgun (WGS) entry which is preliminary data.</text>
</comment>
<feature type="domain" description="Peptidase S8/S53" evidence="5">
    <location>
        <begin position="127"/>
        <end position="297"/>
    </location>
</feature>
<comment type="similarity">
    <text evidence="1">Belongs to the peptidase S8 family.</text>
</comment>
<feature type="domain" description="Csp protease B prodomain" evidence="6">
    <location>
        <begin position="10"/>
        <end position="101"/>
    </location>
</feature>
<feature type="domain" description="Peptidase S8/S53" evidence="5">
    <location>
        <begin position="734"/>
        <end position="934"/>
    </location>
</feature>
<dbReference type="PANTHER" id="PTHR43806">
    <property type="entry name" value="PEPTIDASE S8"/>
    <property type="match status" value="1"/>
</dbReference>
<organism evidence="7">
    <name type="scientific">bioreactor metagenome</name>
    <dbReference type="NCBI Taxonomy" id="1076179"/>
    <lineage>
        <taxon>unclassified sequences</taxon>
        <taxon>metagenomes</taxon>
        <taxon>ecological metagenomes</taxon>
    </lineage>
</organism>
<dbReference type="InterPro" id="IPR034045">
    <property type="entry name" value="Pep_S8_CspA-like"/>
</dbReference>
<dbReference type="AlphaFoldDB" id="A0A644VPS6"/>
<feature type="domain" description="Peptidase S8/S53" evidence="5">
    <location>
        <begin position="1073"/>
        <end position="1193"/>
    </location>
</feature>
<dbReference type="PROSITE" id="PS00136">
    <property type="entry name" value="SUBTILASE_ASP"/>
    <property type="match status" value="2"/>
</dbReference>
<dbReference type="PANTHER" id="PTHR43806:SF11">
    <property type="entry name" value="CEREVISIN-RELATED"/>
    <property type="match status" value="1"/>
</dbReference>
<dbReference type="InterPro" id="IPR050131">
    <property type="entry name" value="Peptidase_S8_subtilisin-like"/>
</dbReference>
<dbReference type="InterPro" id="IPR023827">
    <property type="entry name" value="Peptidase_S8_Asp-AS"/>
</dbReference>
<dbReference type="EMBL" id="VSSQ01000391">
    <property type="protein sequence ID" value="MPL93399.1"/>
    <property type="molecule type" value="Genomic_DNA"/>
</dbReference>
<dbReference type="Gene3D" id="3.30.70.2980">
    <property type="match status" value="1"/>
</dbReference>
<dbReference type="InterPro" id="IPR000209">
    <property type="entry name" value="Peptidase_S8/S53_dom"/>
</dbReference>
<dbReference type="Pfam" id="PF18425">
    <property type="entry name" value="CspB_prodomain"/>
    <property type="match status" value="1"/>
</dbReference>
<evidence type="ECO:0000313" key="7">
    <source>
        <dbReference type="EMBL" id="MPL93399.1"/>
    </source>
</evidence>
<dbReference type="PROSITE" id="PS00137">
    <property type="entry name" value="SUBTILASE_HIS"/>
    <property type="match status" value="2"/>
</dbReference>
<dbReference type="GO" id="GO:0004252">
    <property type="term" value="F:serine-type endopeptidase activity"/>
    <property type="evidence" value="ECO:0007669"/>
    <property type="project" value="InterPro"/>
</dbReference>
<proteinExistence type="inferred from homology"/>
<keyword evidence="4" id="KW-0720">Serine protease</keyword>
<dbReference type="PROSITE" id="PS00138">
    <property type="entry name" value="SUBTILASE_SER"/>
    <property type="match status" value="1"/>
</dbReference>
<evidence type="ECO:0000259" key="6">
    <source>
        <dbReference type="Pfam" id="PF18425"/>
    </source>
</evidence>
<keyword evidence="2" id="KW-0645">Protease</keyword>
<evidence type="ECO:0008006" key="8">
    <source>
        <dbReference type="Google" id="ProtNLM"/>
    </source>
</evidence>
<dbReference type="InterPro" id="IPR022398">
    <property type="entry name" value="Peptidase_S8_His-AS"/>
</dbReference>
<feature type="domain" description="Peptidase S8/S53" evidence="5">
    <location>
        <begin position="436"/>
        <end position="557"/>
    </location>
</feature>
<dbReference type="InterPro" id="IPR041365">
    <property type="entry name" value="CspB_prodomain"/>
</dbReference>
<evidence type="ECO:0000256" key="2">
    <source>
        <dbReference type="ARBA" id="ARBA00022670"/>
    </source>
</evidence>
<dbReference type="PRINTS" id="PR00723">
    <property type="entry name" value="SUBTILISIN"/>
</dbReference>
<evidence type="ECO:0000256" key="4">
    <source>
        <dbReference type="ARBA" id="ARBA00022825"/>
    </source>
</evidence>
<dbReference type="SUPFAM" id="SSF52743">
    <property type="entry name" value="Subtilisin-like"/>
    <property type="match status" value="2"/>
</dbReference>
<dbReference type="Gene3D" id="3.40.50.200">
    <property type="entry name" value="Peptidase S8/S53 domain"/>
    <property type="match status" value="2"/>
</dbReference>
<protein>
    <recommendedName>
        <fullName evidence="8">Peptidase S8/S53 domain-containing protein</fullName>
    </recommendedName>
</protein>
<dbReference type="InterPro" id="IPR023828">
    <property type="entry name" value="Peptidase_S8_Ser-AS"/>
</dbReference>
<dbReference type="InterPro" id="IPR036852">
    <property type="entry name" value="Peptidase_S8/S53_dom_sf"/>
</dbReference>
<evidence type="ECO:0000256" key="1">
    <source>
        <dbReference type="ARBA" id="ARBA00011073"/>
    </source>
</evidence>
<name>A0A644VPS6_9ZZZZ</name>
<dbReference type="GO" id="GO:0006508">
    <property type="term" value="P:proteolysis"/>
    <property type="evidence" value="ECO:0007669"/>
    <property type="project" value="UniProtKB-KW"/>
</dbReference>
<dbReference type="CDD" id="cd07478">
    <property type="entry name" value="Peptidases_S8_CspA-like"/>
    <property type="match status" value="2"/>
</dbReference>
<gene>
    <name evidence="7" type="ORF">SDC9_39526</name>
</gene>
<sequence>MITIENINPNKIDAGLGLIQNVPKNILSKLGISYGDKFSQLNIIEVTIISGDSEENVRSIVQSLGGTYENLGFGFGIVNIPTENLWRLASSDSIQYIELPKSLYTTDAQSNRAACVNTAREGYNIRGEGVLIGFIDSGIDYTHPAFRNQDGTTRIDYIYDLSDNGKVYNREIINTALQNQDPFTIVPSYDNTEHGTHVAGIACAGGNINNAFYGVAPESSIAMVKCTRGQYALSTNIMRGIKFLVDKGKELTKPLVVNISLSTNDGAHNGSSLLEQYISTIATLERITIVIAAGNEGDAAHHVGGDLSGEKRILINIAEDEAAVILNLYKPVLSEIAIRIISPTAATSGDIIVREGYNEGFIGRDRYQVFYTGPKPFDLIGEISIALLTNGQYISSGQWEIRIFLLNEYTGLFDMWLPISERLNVNTKFLQPTVLNTLGIPATVSNIIAVGSYNYVTNNISPFSGRGRPYIFQTIRPDLVAPGENISSTTPNRSFDTKSGTSMAAPHVAGIAALMMEWGAVKRNDPYLYGERLKYYLVTSAKRPRTDVKYPDPSWGYGEVCLSSAIESIINNIGFIGTRNSGNYRYDEEKQSDSNGINYKDITAEENNVFIKLEEKEVDIKNNKYRQMSIYKDLQSEVLQNYQNYSEVVGFLIEYSSREQALKVNDIPGASIVLVDNNFGIAFIPFNRVLELEPYVKDVVSIEIPVIYTLEQSSPVEASGAPLFHNNPFIQLNGRGVIVGIIDTGIDYLNSEFMREDETTRIVRIWDQSIEGNSRIYDVKLGVEYNSDQINQAIQANKRGEDPYAIVRTKDDIGHGTMVASLVGARGINPEVMGIAPDCEFAIVKLKQAPSVILDYAGVSTPGSGRYTSIELSLAIRYLNMLASDLGKPMVICLPVGSNIGSHDGTNVVEAYISQISIQLGVVCVTGTGNEGDTDTHTEGRFDRPGQIRTLEIRIGKGQRDLNFQIYIQQPDKVSIGVVSPSGEVVERIPVRLNKVEKVNFIYEGTRMRISYIYPDLFTGDQIISIEARGLKEGIWQFRLYGDYVVDGRYWSWLPQRSLLDPDTKFLSPSQYTTLTIPATARSVIAAAFYNQNNNATIGQSGRGFTRDGRIKPDIAAGGINAIVTTPGGGTRIVSGSSVGTSITAGCCALLMQWGIVNGNDPSLYATEIRTYLIRGTSMRVGDIYPNEQWGYGTINMKGVFDAIRENLAGGVDQTRSNDDYEDNDFFVSKPEEI</sequence>
<evidence type="ECO:0000256" key="3">
    <source>
        <dbReference type="ARBA" id="ARBA00022801"/>
    </source>
</evidence>
<dbReference type="InterPro" id="IPR015500">
    <property type="entry name" value="Peptidase_S8_subtilisin-rel"/>
</dbReference>
<accession>A0A644VPS6</accession>
<reference evidence="7" key="1">
    <citation type="submission" date="2019-08" db="EMBL/GenBank/DDBJ databases">
        <authorList>
            <person name="Kucharzyk K."/>
            <person name="Murdoch R.W."/>
            <person name="Higgins S."/>
            <person name="Loffler F."/>
        </authorList>
    </citation>
    <scope>NUCLEOTIDE SEQUENCE</scope>
</reference>
<dbReference type="Pfam" id="PF00082">
    <property type="entry name" value="Peptidase_S8"/>
    <property type="match status" value="4"/>
</dbReference>
<dbReference type="PROSITE" id="PS51892">
    <property type="entry name" value="SUBTILASE"/>
    <property type="match status" value="2"/>
</dbReference>
<keyword evidence="3" id="KW-0378">Hydrolase</keyword>
<dbReference type="Gene3D" id="2.60.120.1290">
    <property type="match status" value="2"/>
</dbReference>
<evidence type="ECO:0000259" key="5">
    <source>
        <dbReference type="Pfam" id="PF00082"/>
    </source>
</evidence>